<dbReference type="HOGENOM" id="CLU_3086750_0_0_1"/>
<accession>A0A0C2XJF6</accession>
<dbReference type="Proteomes" id="UP000054549">
    <property type="component" value="Unassembled WGS sequence"/>
</dbReference>
<proteinExistence type="predicted"/>
<dbReference type="EMBL" id="KN818226">
    <property type="protein sequence ID" value="KIL69193.1"/>
    <property type="molecule type" value="Genomic_DNA"/>
</dbReference>
<keyword evidence="2" id="KW-1185">Reference proteome</keyword>
<sequence length="52" mass="5843">MGGMPGQTMLCMTVSIHGRSNCEDVLVKFVRCILMVVLLEEQNSPHPEVQQR</sequence>
<protein>
    <submittedName>
        <fullName evidence="1">Uncharacterized protein</fullName>
    </submittedName>
</protein>
<organism evidence="1 2">
    <name type="scientific">Amanita muscaria (strain Koide BX008)</name>
    <dbReference type="NCBI Taxonomy" id="946122"/>
    <lineage>
        <taxon>Eukaryota</taxon>
        <taxon>Fungi</taxon>
        <taxon>Dikarya</taxon>
        <taxon>Basidiomycota</taxon>
        <taxon>Agaricomycotina</taxon>
        <taxon>Agaricomycetes</taxon>
        <taxon>Agaricomycetidae</taxon>
        <taxon>Agaricales</taxon>
        <taxon>Pluteineae</taxon>
        <taxon>Amanitaceae</taxon>
        <taxon>Amanita</taxon>
    </lineage>
</organism>
<dbReference type="InParanoid" id="A0A0C2XJF6"/>
<evidence type="ECO:0000313" key="1">
    <source>
        <dbReference type="EMBL" id="KIL69193.1"/>
    </source>
</evidence>
<evidence type="ECO:0000313" key="2">
    <source>
        <dbReference type="Proteomes" id="UP000054549"/>
    </source>
</evidence>
<reference evidence="1 2" key="1">
    <citation type="submission" date="2014-04" db="EMBL/GenBank/DDBJ databases">
        <title>Evolutionary Origins and Diversification of the Mycorrhizal Mutualists.</title>
        <authorList>
            <consortium name="DOE Joint Genome Institute"/>
            <consortium name="Mycorrhizal Genomics Consortium"/>
            <person name="Kohler A."/>
            <person name="Kuo A."/>
            <person name="Nagy L.G."/>
            <person name="Floudas D."/>
            <person name="Copeland A."/>
            <person name="Barry K.W."/>
            <person name="Cichocki N."/>
            <person name="Veneault-Fourrey C."/>
            <person name="LaButti K."/>
            <person name="Lindquist E.A."/>
            <person name="Lipzen A."/>
            <person name="Lundell T."/>
            <person name="Morin E."/>
            <person name="Murat C."/>
            <person name="Riley R."/>
            <person name="Ohm R."/>
            <person name="Sun H."/>
            <person name="Tunlid A."/>
            <person name="Henrissat B."/>
            <person name="Grigoriev I.V."/>
            <person name="Hibbett D.S."/>
            <person name="Martin F."/>
        </authorList>
    </citation>
    <scope>NUCLEOTIDE SEQUENCE [LARGE SCALE GENOMIC DNA]</scope>
    <source>
        <strain evidence="1 2">Koide BX008</strain>
    </source>
</reference>
<dbReference type="AlphaFoldDB" id="A0A0C2XJF6"/>
<gene>
    <name evidence="1" type="ORF">M378DRAFT_157427</name>
</gene>
<name>A0A0C2XJF6_AMAMK</name>